<comment type="caution">
    <text evidence="2">The sequence shown here is derived from an EMBL/GenBank/DDBJ whole genome shotgun (WGS) entry which is preliminary data.</text>
</comment>
<sequence>MAHLEHSIPWHGSTEQSCRPTYLKFENRSRALRPRCLQSLALPDRTRLVSSGFALLRHSSPSFGSRQVCSNLNPSQKIRVGQRST</sequence>
<feature type="region of interest" description="Disordered" evidence="1">
    <location>
        <begin position="61"/>
        <end position="85"/>
    </location>
</feature>
<evidence type="ECO:0000313" key="2">
    <source>
        <dbReference type="EMBL" id="KAK7353858.1"/>
    </source>
</evidence>
<proteinExistence type="predicted"/>
<keyword evidence="3" id="KW-1185">Reference proteome</keyword>
<dbReference type="Proteomes" id="UP001374584">
    <property type="component" value="Unassembled WGS sequence"/>
</dbReference>
<protein>
    <submittedName>
        <fullName evidence="2">Uncharacterized protein</fullName>
    </submittedName>
</protein>
<evidence type="ECO:0000313" key="3">
    <source>
        <dbReference type="Proteomes" id="UP001374584"/>
    </source>
</evidence>
<dbReference type="AlphaFoldDB" id="A0AAN9MLZ3"/>
<dbReference type="EMBL" id="JAYMYR010000007">
    <property type="protein sequence ID" value="KAK7353858.1"/>
    <property type="molecule type" value="Genomic_DNA"/>
</dbReference>
<evidence type="ECO:0000256" key="1">
    <source>
        <dbReference type="SAM" id="MobiDB-lite"/>
    </source>
</evidence>
<organism evidence="2 3">
    <name type="scientific">Phaseolus coccineus</name>
    <name type="common">Scarlet runner bean</name>
    <name type="synonym">Phaseolus multiflorus</name>
    <dbReference type="NCBI Taxonomy" id="3886"/>
    <lineage>
        <taxon>Eukaryota</taxon>
        <taxon>Viridiplantae</taxon>
        <taxon>Streptophyta</taxon>
        <taxon>Embryophyta</taxon>
        <taxon>Tracheophyta</taxon>
        <taxon>Spermatophyta</taxon>
        <taxon>Magnoliopsida</taxon>
        <taxon>eudicotyledons</taxon>
        <taxon>Gunneridae</taxon>
        <taxon>Pentapetalae</taxon>
        <taxon>rosids</taxon>
        <taxon>fabids</taxon>
        <taxon>Fabales</taxon>
        <taxon>Fabaceae</taxon>
        <taxon>Papilionoideae</taxon>
        <taxon>50 kb inversion clade</taxon>
        <taxon>NPAAA clade</taxon>
        <taxon>indigoferoid/millettioid clade</taxon>
        <taxon>Phaseoleae</taxon>
        <taxon>Phaseolus</taxon>
    </lineage>
</organism>
<gene>
    <name evidence="2" type="ORF">VNO80_19311</name>
</gene>
<reference evidence="2 3" key="1">
    <citation type="submission" date="2024-01" db="EMBL/GenBank/DDBJ databases">
        <title>The genomes of 5 underutilized Papilionoideae crops provide insights into root nodulation and disease resistanc.</title>
        <authorList>
            <person name="Jiang F."/>
        </authorList>
    </citation>
    <scope>NUCLEOTIDE SEQUENCE [LARGE SCALE GENOMIC DNA]</scope>
    <source>
        <strain evidence="2">JINMINGXINNONG_FW02</strain>
        <tissue evidence="2">Leaves</tissue>
    </source>
</reference>
<accession>A0AAN9MLZ3</accession>
<name>A0AAN9MLZ3_PHACN</name>